<dbReference type="EnsemblPlants" id="AES86389">
    <property type="protein sequence ID" value="AES86389"/>
    <property type="gene ID" value="MTR_4g006460"/>
</dbReference>
<dbReference type="SMART" id="SM00367">
    <property type="entry name" value="LRR_CC"/>
    <property type="match status" value="2"/>
</dbReference>
<gene>
    <name evidence="1" type="ordered locus">MTR_4g006460</name>
</gene>
<dbReference type="EMBL" id="CM001220">
    <property type="protein sequence ID" value="AES86389.1"/>
    <property type="molecule type" value="Genomic_DNA"/>
</dbReference>
<dbReference type="InterPro" id="IPR032675">
    <property type="entry name" value="LRR_dom_sf"/>
</dbReference>
<dbReference type="eggNOG" id="KOG1947">
    <property type="taxonomic scope" value="Eukaryota"/>
</dbReference>
<dbReference type="PaxDb" id="3880-AES86389"/>
<name>G7JD75_MEDTR</name>
<reference evidence="1 3" key="1">
    <citation type="journal article" date="2011" name="Nature">
        <title>The Medicago genome provides insight into the evolution of rhizobial symbioses.</title>
        <authorList>
            <person name="Young N.D."/>
            <person name="Debelle F."/>
            <person name="Oldroyd G.E."/>
            <person name="Geurts R."/>
            <person name="Cannon S.B."/>
            <person name="Udvardi M.K."/>
            <person name="Benedito V.A."/>
            <person name="Mayer K.F."/>
            <person name="Gouzy J."/>
            <person name="Schoof H."/>
            <person name="Van de Peer Y."/>
            <person name="Proost S."/>
            <person name="Cook D.R."/>
            <person name="Meyers B.C."/>
            <person name="Spannagl M."/>
            <person name="Cheung F."/>
            <person name="De Mita S."/>
            <person name="Krishnakumar V."/>
            <person name="Gundlach H."/>
            <person name="Zhou S."/>
            <person name="Mudge J."/>
            <person name="Bharti A.K."/>
            <person name="Murray J.D."/>
            <person name="Naoumkina M.A."/>
            <person name="Rosen B."/>
            <person name="Silverstein K.A."/>
            <person name="Tang H."/>
            <person name="Rombauts S."/>
            <person name="Zhao P.X."/>
            <person name="Zhou P."/>
            <person name="Barbe V."/>
            <person name="Bardou P."/>
            <person name="Bechner M."/>
            <person name="Bellec A."/>
            <person name="Berger A."/>
            <person name="Berges H."/>
            <person name="Bidwell S."/>
            <person name="Bisseling T."/>
            <person name="Choisne N."/>
            <person name="Couloux A."/>
            <person name="Denny R."/>
            <person name="Deshpande S."/>
            <person name="Dai X."/>
            <person name="Doyle J.J."/>
            <person name="Dudez A.M."/>
            <person name="Farmer A.D."/>
            <person name="Fouteau S."/>
            <person name="Franken C."/>
            <person name="Gibelin C."/>
            <person name="Gish J."/>
            <person name="Goldstein S."/>
            <person name="Gonzalez A.J."/>
            <person name="Green P.J."/>
            <person name="Hallab A."/>
            <person name="Hartog M."/>
            <person name="Hua A."/>
            <person name="Humphray S.J."/>
            <person name="Jeong D.H."/>
            <person name="Jing Y."/>
            <person name="Jocker A."/>
            <person name="Kenton S.M."/>
            <person name="Kim D.J."/>
            <person name="Klee K."/>
            <person name="Lai H."/>
            <person name="Lang C."/>
            <person name="Lin S."/>
            <person name="Macmil S.L."/>
            <person name="Magdelenat G."/>
            <person name="Matthews L."/>
            <person name="McCorrison J."/>
            <person name="Monaghan E.L."/>
            <person name="Mun J.H."/>
            <person name="Najar F.Z."/>
            <person name="Nicholson C."/>
            <person name="Noirot C."/>
            <person name="O'Bleness M."/>
            <person name="Paule C.R."/>
            <person name="Poulain J."/>
            <person name="Prion F."/>
            <person name="Qin B."/>
            <person name="Qu C."/>
            <person name="Retzel E.F."/>
            <person name="Riddle C."/>
            <person name="Sallet E."/>
            <person name="Samain S."/>
            <person name="Samson N."/>
            <person name="Sanders I."/>
            <person name="Saurat O."/>
            <person name="Scarpelli C."/>
            <person name="Schiex T."/>
            <person name="Segurens B."/>
            <person name="Severin A.J."/>
            <person name="Sherrier D.J."/>
            <person name="Shi R."/>
            <person name="Sims S."/>
            <person name="Singer S.R."/>
            <person name="Sinharoy S."/>
            <person name="Sterck L."/>
            <person name="Viollet A."/>
            <person name="Wang B.B."/>
            <person name="Wang K."/>
            <person name="Wang M."/>
            <person name="Wang X."/>
            <person name="Warfsmann J."/>
            <person name="Weissenbach J."/>
            <person name="White D.D."/>
            <person name="White J.D."/>
            <person name="Wiley G.B."/>
            <person name="Wincker P."/>
            <person name="Xing Y."/>
            <person name="Yang L."/>
            <person name="Yao Z."/>
            <person name="Ying F."/>
            <person name="Zhai J."/>
            <person name="Zhou L."/>
            <person name="Zuber A."/>
            <person name="Denarie J."/>
            <person name="Dixon R.A."/>
            <person name="May G.D."/>
            <person name="Schwartz D.C."/>
            <person name="Rogers J."/>
            <person name="Quetier F."/>
            <person name="Town C.D."/>
            <person name="Roe B.A."/>
        </authorList>
    </citation>
    <scope>NUCLEOTIDE SEQUENCE [LARGE SCALE GENOMIC DNA]</scope>
    <source>
        <strain evidence="1">A17</strain>
        <strain evidence="2 3">cv. Jemalong A17</strain>
    </source>
</reference>
<dbReference type="AlphaFoldDB" id="G7JD75"/>
<keyword evidence="3" id="KW-1185">Reference proteome</keyword>
<evidence type="ECO:0000313" key="3">
    <source>
        <dbReference type="Proteomes" id="UP000002051"/>
    </source>
</evidence>
<dbReference type="PANTHER" id="PTHR13318:SF106">
    <property type="entry name" value="F-BOX_LRR-REPEAT PROTEIN 2"/>
    <property type="match status" value="1"/>
</dbReference>
<dbReference type="SUPFAM" id="SSF52047">
    <property type="entry name" value="RNI-like"/>
    <property type="match status" value="1"/>
</dbReference>
<evidence type="ECO:0000313" key="2">
    <source>
        <dbReference type="EnsemblPlants" id="AES86389"/>
    </source>
</evidence>
<reference evidence="2" key="3">
    <citation type="submission" date="2015-04" db="UniProtKB">
        <authorList>
            <consortium name="EnsemblPlants"/>
        </authorList>
    </citation>
    <scope>IDENTIFICATION</scope>
    <source>
        <strain evidence="2">cv. Jemalong A17</strain>
    </source>
</reference>
<protein>
    <submittedName>
        <fullName evidence="1 2">Uncharacterized protein</fullName>
    </submittedName>
</protein>
<evidence type="ECO:0000313" key="1">
    <source>
        <dbReference type="EMBL" id="AES86389.1"/>
    </source>
</evidence>
<dbReference type="InterPro" id="IPR006553">
    <property type="entry name" value="Leu-rich_rpt_Cys-con_subtyp"/>
</dbReference>
<reference evidence="1 3" key="2">
    <citation type="journal article" date="2014" name="BMC Genomics">
        <title>An improved genome release (version Mt4.0) for the model legume Medicago truncatula.</title>
        <authorList>
            <person name="Tang H."/>
            <person name="Krishnakumar V."/>
            <person name="Bidwell S."/>
            <person name="Rosen B."/>
            <person name="Chan A."/>
            <person name="Zhou S."/>
            <person name="Gentzbittel L."/>
            <person name="Childs K.L."/>
            <person name="Yandell M."/>
            <person name="Gundlach H."/>
            <person name="Mayer K.F."/>
            <person name="Schwartz D.C."/>
            <person name="Town C.D."/>
        </authorList>
    </citation>
    <scope>GENOME REANNOTATION</scope>
    <source>
        <strain evidence="2 3">cv. Jemalong A17</strain>
    </source>
</reference>
<proteinExistence type="predicted"/>
<dbReference type="HOGENOM" id="CLU_068558_0_0_1"/>
<dbReference type="Proteomes" id="UP000002051">
    <property type="component" value="Chromosome 4"/>
</dbReference>
<sequence>MVSSITTCKTAAADFYLPYDCWVCVFRFLINDNRDKDHNHRYLKSLSLVSKQFFSITNLLHLSLTICDQTHPFLPRLFQRFTNLNSLDLSCYSGYLNKLLCQISSFPLRLTSLVFSVQTTITTNGLQLLDLSHCKDVSEEGMVHVLMICCNIRHLNLTRCSRLKLLTLNFEVPKLESCSGLVQLSLKFCEGVTEKGVKHVVEKCTQLREIDLKYCDKSLPSNSTHQRVVCRLDPLTWLRFVALLSLVVNGSRRYVVAGI</sequence>
<organism evidence="1 3">
    <name type="scientific">Medicago truncatula</name>
    <name type="common">Barrel medic</name>
    <name type="synonym">Medicago tribuloides</name>
    <dbReference type="NCBI Taxonomy" id="3880"/>
    <lineage>
        <taxon>Eukaryota</taxon>
        <taxon>Viridiplantae</taxon>
        <taxon>Streptophyta</taxon>
        <taxon>Embryophyta</taxon>
        <taxon>Tracheophyta</taxon>
        <taxon>Spermatophyta</taxon>
        <taxon>Magnoliopsida</taxon>
        <taxon>eudicotyledons</taxon>
        <taxon>Gunneridae</taxon>
        <taxon>Pentapetalae</taxon>
        <taxon>rosids</taxon>
        <taxon>fabids</taxon>
        <taxon>Fabales</taxon>
        <taxon>Fabaceae</taxon>
        <taxon>Papilionoideae</taxon>
        <taxon>50 kb inversion clade</taxon>
        <taxon>NPAAA clade</taxon>
        <taxon>Hologalegina</taxon>
        <taxon>IRL clade</taxon>
        <taxon>Trifolieae</taxon>
        <taxon>Medicago</taxon>
    </lineage>
</organism>
<dbReference type="PANTHER" id="PTHR13318">
    <property type="entry name" value="PARTNER OF PAIRED, ISOFORM B-RELATED"/>
    <property type="match status" value="1"/>
</dbReference>
<dbReference type="GO" id="GO:0019005">
    <property type="term" value="C:SCF ubiquitin ligase complex"/>
    <property type="evidence" value="ECO:0000318"/>
    <property type="project" value="GO_Central"/>
</dbReference>
<accession>G7JD75</accession>
<dbReference type="GO" id="GO:0031146">
    <property type="term" value="P:SCF-dependent proteasomal ubiquitin-dependent protein catabolic process"/>
    <property type="evidence" value="ECO:0000318"/>
    <property type="project" value="GO_Central"/>
</dbReference>
<dbReference type="Gene3D" id="3.80.10.10">
    <property type="entry name" value="Ribonuclease Inhibitor"/>
    <property type="match status" value="2"/>
</dbReference>